<evidence type="ECO:0000256" key="4">
    <source>
        <dbReference type="SAM" id="Coils"/>
    </source>
</evidence>
<dbReference type="KEGG" id="bbel:109482321"/>
<feature type="coiled-coil region" evidence="4">
    <location>
        <begin position="355"/>
        <end position="410"/>
    </location>
</feature>
<feature type="coiled-coil region" evidence="4">
    <location>
        <begin position="697"/>
        <end position="724"/>
    </location>
</feature>
<feature type="coiled-coil region" evidence="4">
    <location>
        <begin position="449"/>
        <end position="483"/>
    </location>
</feature>
<feature type="compositionally biased region" description="Basic residues" evidence="5">
    <location>
        <begin position="1274"/>
        <end position="1290"/>
    </location>
</feature>
<evidence type="ECO:0000256" key="2">
    <source>
        <dbReference type="ARBA" id="ARBA00022490"/>
    </source>
</evidence>
<feature type="region of interest" description="Disordered" evidence="5">
    <location>
        <begin position="411"/>
        <end position="445"/>
    </location>
</feature>
<sequence length="1420" mass="161513">MSSDEEILMRNVSDLRKRLQQTEQSLRRLDTAAVAAAVDANGFDDLQSNYSSPERLPPLTLEDLTPDPSEHALDDRGFYSNHDAVAPIGLSYGNVRADFGVPVQRDMPSSARSRSSASSFDMGDGENELLRKKLAKLRQENTQLISQNHKLHTDMENTMYQLHQANNKMKILTMELEAHKESVPSLEDKVVSLEAEVTAHDKALREAEERLDEVQRQLSDRERDVKRLQAENKSIKADLLEETGERKRSENQRDEALQRLEELSEELEDYRSKVKEKLKKHQLTEEQLRDSLLHSDRERGELLDRAASLEGQVKDLQQQLKRLQNEGTVERTSKTDLESQNLEMQRTVSRQAHRINRLESDLGTKEQENTDLKLLSSRQKEKLAKCQYEVEQSQSELRRLEAMVQRIQEKSHVTFTPTSDSGFSQRHRDGDSTSPDEADGTVSPSRATVADLRLKLAMKEAEIQKLQASLASLTAAAASGQREAIGLGDSGRMDGLRKELTAIIERSRLGDRKSQELEHIIGRLEDERSKHASKLLRLEEQIADKTAQLEAKCKTVVTEYCRLAKNYNARRNRGGSQQWDKLQGFLDADFRWRKAVPSKSFSLHCSGPPCSFNPNGVQAPPMYPDIPPPSLHCSGPPCSFNPNGVKAPPMYPDVPPPSYEEAMRSSPVKVYSNSLPALSNITNNSMRKPLSKSNLTEVQLKRKAQRLEKTNKVLRNENDGLKKLVGSRLRDVAQERDKAVTAANLKVQKIVEASQRKLNIETSKLRKKVEENIELKNKWKTCAEELMDACNENNKETEKEKQALERKVERQQAKMKELREELKTEKKRLQKAEGKVTSLQDRIEKAEENLEQGQEAAEVFYEGIIEELKKQAERSADREEHLQKRVQELSSLETRYGQTYTAQVRLTYYHLLTLGVSSNIIQEVVQSVLDNLTKINMDSVTLPGRTTAQRLKIEAGHLATIKGLKEWERRGNKEVAYQSDHTTRGQLHWLSHKVILRQEGEDQKDRVFSLAIAPVCNETADKTVQHLMETFEEMGKVADTIGIDGSFVNVSAIKTHMKDRAVVEQRVTSLLEDMKESNLESSTEWNNLTAEEKVVYDKLIEWSDDVQPLFEGSDPLWGGGRDKNLEEHMRQIRQPDETDALTKATLQEMCKAGAKKLKDHAHEHMAGGVYENPTEDQVDAAKLIGDATNLRIEQDFGILAQQQVVSPSANPLTHSCMVRCKQDKPARWLASQPSEDQEKLCATARKGAIRLKKMWGTKEEQLRKMYEEEQPRRTERKRKRQAREKRKQDKKRQMVETLSKSGLITTCSRIRKMKGPELTLQLQLWAELPKLGLEIRGGDRIQNISKLKVQEKKHLLIQLAEENPGVGEDVEDYLPLSSVQVDEDDIPLAVLTNDDDDDDIPLAALAEDWYDSDESDMAVE</sequence>
<dbReference type="Gene3D" id="1.20.5.340">
    <property type="match status" value="1"/>
</dbReference>
<dbReference type="GeneID" id="109482321"/>
<evidence type="ECO:0000313" key="6">
    <source>
        <dbReference type="Proteomes" id="UP000515135"/>
    </source>
</evidence>
<feature type="coiled-coil region" evidence="4">
    <location>
        <begin position="127"/>
        <end position="326"/>
    </location>
</feature>
<dbReference type="PANTHER" id="PTHR18875">
    <property type="entry name" value="SARCOMA ANTIGEN NY-SAR-24/CYTOSKELETAL PROTEIN SOJO"/>
    <property type="match status" value="1"/>
</dbReference>
<accession>A0A6P5AB42</accession>
<evidence type="ECO:0000313" key="7">
    <source>
        <dbReference type="RefSeq" id="XP_019640562.1"/>
    </source>
</evidence>
<dbReference type="SUPFAM" id="SSF90257">
    <property type="entry name" value="Myosin rod fragments"/>
    <property type="match status" value="1"/>
</dbReference>
<feature type="region of interest" description="Disordered" evidence="5">
    <location>
        <begin position="1266"/>
        <end position="1296"/>
    </location>
</feature>
<feature type="compositionally biased region" description="Low complexity" evidence="5">
    <location>
        <begin position="109"/>
        <end position="119"/>
    </location>
</feature>
<proteinExistence type="predicted"/>
<comment type="subcellular location">
    <subcellularLocation>
        <location evidence="1">Cytoplasm</location>
    </subcellularLocation>
</comment>
<feature type="coiled-coil region" evidence="4">
    <location>
        <begin position="5"/>
        <end position="32"/>
    </location>
</feature>
<feature type="region of interest" description="Disordered" evidence="5">
    <location>
        <begin position="105"/>
        <end position="125"/>
    </location>
</feature>
<dbReference type="RefSeq" id="XP_019640562.1">
    <property type="nucleotide sequence ID" value="XM_019785003.1"/>
</dbReference>
<evidence type="ECO:0000256" key="1">
    <source>
        <dbReference type="ARBA" id="ARBA00004496"/>
    </source>
</evidence>
<name>A0A6P5AB42_BRABE</name>
<dbReference type="PANTHER" id="PTHR18875:SF8">
    <property type="entry name" value="COILED-COIL DOMAIN-CONTAINING PROTEIN 18"/>
    <property type="match status" value="1"/>
</dbReference>
<keyword evidence="3 4" id="KW-0175">Coiled coil</keyword>
<protein>
    <submittedName>
        <fullName evidence="7">Uncharacterized protein LOC109482321</fullName>
    </submittedName>
</protein>
<dbReference type="GO" id="GO:0005737">
    <property type="term" value="C:cytoplasm"/>
    <property type="evidence" value="ECO:0007669"/>
    <property type="project" value="UniProtKB-SubCell"/>
</dbReference>
<gene>
    <name evidence="7" type="primary">LOC109482321</name>
</gene>
<dbReference type="OrthoDB" id="2160759at2759"/>
<evidence type="ECO:0000256" key="5">
    <source>
        <dbReference type="SAM" id="MobiDB-lite"/>
    </source>
</evidence>
<evidence type="ECO:0000256" key="3">
    <source>
        <dbReference type="ARBA" id="ARBA00023054"/>
    </source>
</evidence>
<reference evidence="7" key="1">
    <citation type="submission" date="2025-08" db="UniProtKB">
        <authorList>
            <consortium name="RefSeq"/>
        </authorList>
    </citation>
    <scope>IDENTIFICATION</scope>
    <source>
        <tissue evidence="7">Gonad</tissue>
    </source>
</reference>
<dbReference type="Proteomes" id="UP000515135">
    <property type="component" value="Unplaced"/>
</dbReference>
<feature type="coiled-coil region" evidence="4">
    <location>
        <begin position="780"/>
        <end position="885"/>
    </location>
</feature>
<keyword evidence="6" id="KW-1185">Reference proteome</keyword>
<keyword evidence="2" id="KW-0963">Cytoplasm</keyword>
<feature type="compositionally biased region" description="Polar residues" evidence="5">
    <location>
        <begin position="413"/>
        <end position="424"/>
    </location>
</feature>
<organism evidence="6 7">
    <name type="scientific">Branchiostoma belcheri</name>
    <name type="common">Amphioxus</name>
    <dbReference type="NCBI Taxonomy" id="7741"/>
    <lineage>
        <taxon>Eukaryota</taxon>
        <taxon>Metazoa</taxon>
        <taxon>Chordata</taxon>
        <taxon>Cephalochordata</taxon>
        <taxon>Leptocardii</taxon>
        <taxon>Amphioxiformes</taxon>
        <taxon>Branchiostomatidae</taxon>
        <taxon>Branchiostoma</taxon>
    </lineage>
</organism>